<dbReference type="InterPro" id="IPR000415">
    <property type="entry name" value="Nitroreductase-like"/>
</dbReference>
<evidence type="ECO:0000256" key="8">
    <source>
        <dbReference type="PIRSR" id="PIRSR000232-1"/>
    </source>
</evidence>
<evidence type="ECO:0000256" key="7">
    <source>
        <dbReference type="PIRNR" id="PIRNR000232"/>
    </source>
</evidence>
<name>K4KGB8_SIMAS</name>
<dbReference type="OrthoDB" id="9804207at2"/>
<dbReference type="RefSeq" id="WP_015046194.1">
    <property type="nucleotide sequence ID" value="NC_018868.3"/>
</dbReference>
<feature type="binding site" description="in other chain" evidence="8">
    <location>
        <begin position="10"/>
        <end position="12"/>
    </location>
    <ligand>
        <name>FMN</name>
        <dbReference type="ChEBI" id="CHEBI:58210"/>
        <note>ligand shared between dimeric partners</note>
    </ligand>
</feature>
<keyword evidence="4 7" id="KW-0521">NADP</keyword>
<comment type="similarity">
    <text evidence="1 7">Belongs to the nitroreductase family.</text>
</comment>
<evidence type="ECO:0000256" key="2">
    <source>
        <dbReference type="ARBA" id="ARBA00022630"/>
    </source>
</evidence>
<feature type="binding site" description="in other chain" evidence="8">
    <location>
        <begin position="133"/>
        <end position="135"/>
    </location>
    <ligand>
        <name>FMN</name>
        <dbReference type="ChEBI" id="CHEBI:58210"/>
        <note>ligand shared between dimeric partners</note>
    </ligand>
</feature>
<dbReference type="EC" id="1.-.-.-" evidence="7"/>
<proteinExistence type="inferred from homology"/>
<reference evidence="10 11" key="1">
    <citation type="journal article" date="2013" name="Genome Announc.">
        <title>Complete genome sequence of Simiduia agarivorans SA1(T), a marine bacterium able to degrade a variety of polysaccharides.</title>
        <authorList>
            <person name="Lin S.Y."/>
            <person name="Shieh W.Y."/>
            <person name="Chen J.S."/>
            <person name="Tang S.L."/>
        </authorList>
    </citation>
    <scope>NUCLEOTIDE SEQUENCE [LARGE SCALE GENOMIC DNA]</scope>
    <source>
        <strain evidence="11">DSM 21679 / JCM 13881 / BCRC 17597 / SA1</strain>
    </source>
</reference>
<keyword evidence="11" id="KW-1185">Reference proteome</keyword>
<keyword evidence="2 7" id="KW-0285">Flavoprotein</keyword>
<dbReference type="Pfam" id="PF00881">
    <property type="entry name" value="Nitroreductase"/>
    <property type="match status" value="1"/>
</dbReference>
<evidence type="ECO:0000259" key="9">
    <source>
        <dbReference type="Pfam" id="PF00881"/>
    </source>
</evidence>
<dbReference type="EMBL" id="CP003746">
    <property type="protein sequence ID" value="AFU98021.1"/>
    <property type="molecule type" value="Genomic_DNA"/>
</dbReference>
<dbReference type="KEGG" id="saga:M5M_04070"/>
<dbReference type="STRING" id="1117647.M5M_04070"/>
<feature type="domain" description="Nitroreductase" evidence="9">
    <location>
        <begin position="8"/>
        <end position="163"/>
    </location>
</feature>
<dbReference type="SUPFAM" id="SSF55469">
    <property type="entry name" value="FMN-dependent nitroreductase-like"/>
    <property type="match status" value="1"/>
</dbReference>
<protein>
    <recommendedName>
        <fullName evidence="7">Putative NAD(P)H nitroreductase</fullName>
        <ecNumber evidence="7">1.-.-.-</ecNumber>
    </recommendedName>
</protein>
<organism evidence="10 11">
    <name type="scientific">Simiduia agarivorans (strain DSM 21679 / JCM 13881 / BCRC 17597 / SA1)</name>
    <dbReference type="NCBI Taxonomy" id="1117647"/>
    <lineage>
        <taxon>Bacteria</taxon>
        <taxon>Pseudomonadati</taxon>
        <taxon>Pseudomonadota</taxon>
        <taxon>Gammaproteobacteria</taxon>
        <taxon>Cellvibrionales</taxon>
        <taxon>Cellvibrionaceae</taxon>
        <taxon>Simiduia</taxon>
    </lineage>
</organism>
<dbReference type="Gene3D" id="3.40.109.10">
    <property type="entry name" value="NADH Oxidase"/>
    <property type="match status" value="1"/>
</dbReference>
<dbReference type="CDD" id="cd02135">
    <property type="entry name" value="YdjA-like"/>
    <property type="match status" value="1"/>
</dbReference>
<comment type="cofactor">
    <cofactor evidence="8">
        <name>FMN</name>
        <dbReference type="ChEBI" id="CHEBI:58210"/>
    </cofactor>
    <text evidence="8">Binds 1 FMN per subunit.</text>
</comment>
<gene>
    <name evidence="10" type="ordered locus">M5M_04070</name>
</gene>
<evidence type="ECO:0000313" key="10">
    <source>
        <dbReference type="EMBL" id="AFU98021.1"/>
    </source>
</evidence>
<dbReference type="InterPro" id="IPR026021">
    <property type="entry name" value="YdjA-like"/>
</dbReference>
<dbReference type="HOGENOM" id="CLU_070764_5_0_6"/>
<evidence type="ECO:0000256" key="3">
    <source>
        <dbReference type="ARBA" id="ARBA00022643"/>
    </source>
</evidence>
<accession>K4KGB8</accession>
<evidence type="ECO:0000256" key="4">
    <source>
        <dbReference type="ARBA" id="ARBA00022857"/>
    </source>
</evidence>
<feature type="binding site" evidence="8">
    <location>
        <position position="35"/>
    </location>
    <ligand>
        <name>FMN</name>
        <dbReference type="ChEBI" id="CHEBI:58210"/>
        <note>ligand shared between dimeric partners</note>
    </ligand>
</feature>
<feature type="binding site" evidence="8">
    <location>
        <position position="39"/>
    </location>
    <ligand>
        <name>FMN</name>
        <dbReference type="ChEBI" id="CHEBI:58210"/>
        <note>ligand shared between dimeric partners</note>
    </ligand>
</feature>
<dbReference type="AlphaFoldDB" id="K4KGB8"/>
<dbReference type="InterPro" id="IPR052530">
    <property type="entry name" value="NAD(P)H_nitroreductase"/>
</dbReference>
<dbReference type="PANTHER" id="PTHR43821">
    <property type="entry name" value="NAD(P)H NITROREDUCTASE YDJA-RELATED"/>
    <property type="match status" value="1"/>
</dbReference>
<dbReference type="Proteomes" id="UP000000466">
    <property type="component" value="Chromosome"/>
</dbReference>
<keyword evidence="3 7" id="KW-0288">FMN</keyword>
<evidence type="ECO:0000256" key="1">
    <source>
        <dbReference type="ARBA" id="ARBA00007118"/>
    </source>
</evidence>
<evidence type="ECO:0000313" key="11">
    <source>
        <dbReference type="Proteomes" id="UP000000466"/>
    </source>
</evidence>
<evidence type="ECO:0000256" key="6">
    <source>
        <dbReference type="ARBA" id="ARBA00023027"/>
    </source>
</evidence>
<keyword evidence="6 7" id="KW-0520">NAD</keyword>
<evidence type="ECO:0000256" key="5">
    <source>
        <dbReference type="ARBA" id="ARBA00023002"/>
    </source>
</evidence>
<keyword evidence="5 7" id="KW-0560">Oxidoreductase</keyword>
<dbReference type="PIRSF" id="PIRSF000232">
    <property type="entry name" value="YdjA"/>
    <property type="match status" value="1"/>
</dbReference>
<dbReference type="GO" id="GO:0016491">
    <property type="term" value="F:oxidoreductase activity"/>
    <property type="evidence" value="ECO:0007669"/>
    <property type="project" value="UniProtKB-UniRule"/>
</dbReference>
<dbReference type="eggNOG" id="COG0778">
    <property type="taxonomic scope" value="Bacteria"/>
</dbReference>
<sequence length="184" mass="20060">MDAIRALTQRVSVGKLKAPAPDDKQLDALRRAALRAADHANLRPWRFLEVSGDRLSALGDLFCQAALESDPGLSEAQQERFRAMPLRAPMVTIAVARIVDHPKVPRDEQLISAGCAVQNMLSAAYALGVGAYWRTGDLAFSRPLHKALGLAEDDQIVGFLYLGTPESGFREAPSLDAGDFFQSW</sequence>
<dbReference type="InterPro" id="IPR029479">
    <property type="entry name" value="Nitroreductase"/>
</dbReference>
<dbReference type="PANTHER" id="PTHR43821:SF1">
    <property type="entry name" value="NAD(P)H NITROREDUCTASE YDJA-RELATED"/>
    <property type="match status" value="1"/>
</dbReference>